<dbReference type="Proteomes" id="UP000261680">
    <property type="component" value="Chromosome X"/>
</dbReference>
<dbReference type="SUPFAM" id="SSF109640">
    <property type="entry name" value="KRAB domain (Kruppel-associated box)"/>
    <property type="match status" value="1"/>
</dbReference>
<keyword evidence="8" id="KW-0238">DNA-binding</keyword>
<dbReference type="InterPro" id="IPR036051">
    <property type="entry name" value="KRAB_dom_sf"/>
</dbReference>
<dbReference type="PANTHER" id="PTHR24393">
    <property type="entry name" value="ZINC FINGER PROTEIN"/>
    <property type="match status" value="1"/>
</dbReference>
<dbReference type="Pfam" id="PF01352">
    <property type="entry name" value="KRAB"/>
    <property type="match status" value="1"/>
</dbReference>
<evidence type="ECO:0000256" key="6">
    <source>
        <dbReference type="ARBA" id="ARBA00022833"/>
    </source>
</evidence>
<dbReference type="AlphaFoldDB" id="A0A8M1G771"/>
<feature type="domain" description="C2H2-type" evidence="12">
    <location>
        <begin position="280"/>
        <end position="307"/>
    </location>
</feature>
<keyword evidence="4" id="KW-0677">Repeat</keyword>
<dbReference type="PROSITE" id="PS00028">
    <property type="entry name" value="ZINC_FINGER_C2H2_1"/>
    <property type="match status" value="7"/>
</dbReference>
<dbReference type="FunFam" id="3.30.160.60:FF:001480">
    <property type="entry name" value="Si:cabz01071911.3"/>
    <property type="match status" value="1"/>
</dbReference>
<evidence type="ECO:0000259" key="12">
    <source>
        <dbReference type="PROSITE" id="PS50157"/>
    </source>
</evidence>
<dbReference type="CDD" id="cd07765">
    <property type="entry name" value="KRAB_A-box"/>
    <property type="match status" value="1"/>
</dbReference>
<dbReference type="OrthoDB" id="6077919at2759"/>
<dbReference type="InterPro" id="IPR036236">
    <property type="entry name" value="Znf_C2H2_sf"/>
</dbReference>
<evidence type="ECO:0000256" key="10">
    <source>
        <dbReference type="ARBA" id="ARBA00023242"/>
    </source>
</evidence>
<dbReference type="GeneID" id="103668301"/>
<organism evidence="14 15">
    <name type="scientific">Ursus maritimus</name>
    <name type="common">Polar bear</name>
    <name type="synonym">Thalarctos maritimus</name>
    <dbReference type="NCBI Taxonomy" id="29073"/>
    <lineage>
        <taxon>Eukaryota</taxon>
        <taxon>Metazoa</taxon>
        <taxon>Chordata</taxon>
        <taxon>Craniata</taxon>
        <taxon>Vertebrata</taxon>
        <taxon>Euteleostomi</taxon>
        <taxon>Mammalia</taxon>
        <taxon>Eutheria</taxon>
        <taxon>Laurasiatheria</taxon>
        <taxon>Carnivora</taxon>
        <taxon>Caniformia</taxon>
        <taxon>Ursidae</taxon>
        <taxon>Ursus</taxon>
    </lineage>
</organism>
<accession>A0A8M1G771</accession>
<keyword evidence="3" id="KW-0479">Metal-binding</keyword>
<comment type="similarity">
    <text evidence="2">Belongs to the krueppel C2H2-type zinc-finger protein family.</text>
</comment>
<feature type="domain" description="C2H2-type" evidence="12">
    <location>
        <begin position="308"/>
        <end position="335"/>
    </location>
</feature>
<evidence type="ECO:0000256" key="11">
    <source>
        <dbReference type="PROSITE-ProRule" id="PRU00042"/>
    </source>
</evidence>
<feature type="domain" description="C2H2-type" evidence="12">
    <location>
        <begin position="420"/>
        <end position="447"/>
    </location>
</feature>
<keyword evidence="7" id="KW-0805">Transcription regulation</keyword>
<evidence type="ECO:0000256" key="5">
    <source>
        <dbReference type="ARBA" id="ARBA00022771"/>
    </source>
</evidence>
<keyword evidence="5 11" id="KW-0863">Zinc-finger</keyword>
<keyword evidence="6" id="KW-0862">Zinc</keyword>
<evidence type="ECO:0000256" key="2">
    <source>
        <dbReference type="ARBA" id="ARBA00006991"/>
    </source>
</evidence>
<dbReference type="PROSITE" id="PS50157">
    <property type="entry name" value="ZINC_FINGER_C2H2_2"/>
    <property type="match status" value="7"/>
</dbReference>
<dbReference type="SUPFAM" id="SSF57667">
    <property type="entry name" value="beta-beta-alpha zinc fingers"/>
    <property type="match status" value="6"/>
</dbReference>
<evidence type="ECO:0000256" key="8">
    <source>
        <dbReference type="ARBA" id="ARBA00023125"/>
    </source>
</evidence>
<keyword evidence="10" id="KW-0539">Nucleus</keyword>
<dbReference type="GO" id="GO:0005634">
    <property type="term" value="C:nucleus"/>
    <property type="evidence" value="ECO:0007669"/>
    <property type="project" value="UniProtKB-SubCell"/>
</dbReference>
<name>A0A8M1G771_URSMA</name>
<dbReference type="PANTHER" id="PTHR24393:SF149">
    <property type="entry name" value="ZINC FINGER WITH KRAB AND SCAN DOMAINS 7"/>
    <property type="match status" value="1"/>
</dbReference>
<dbReference type="Pfam" id="PF00096">
    <property type="entry name" value="zf-C2H2"/>
    <property type="match status" value="7"/>
</dbReference>
<dbReference type="InterPro" id="IPR001909">
    <property type="entry name" value="KRAB"/>
</dbReference>
<evidence type="ECO:0000313" key="14">
    <source>
        <dbReference type="Proteomes" id="UP000261680"/>
    </source>
</evidence>
<dbReference type="SMART" id="SM00355">
    <property type="entry name" value="ZnF_C2H2"/>
    <property type="match status" value="7"/>
</dbReference>
<dbReference type="FunFam" id="3.30.160.60:FF:000495">
    <property type="entry name" value="zinc finger protein 668"/>
    <property type="match status" value="1"/>
</dbReference>
<evidence type="ECO:0000256" key="1">
    <source>
        <dbReference type="ARBA" id="ARBA00004123"/>
    </source>
</evidence>
<evidence type="ECO:0000313" key="15">
    <source>
        <dbReference type="RefSeq" id="XP_040491483.1"/>
    </source>
</evidence>
<dbReference type="Gene3D" id="3.30.160.60">
    <property type="entry name" value="Classic Zinc Finger"/>
    <property type="match status" value="8"/>
</dbReference>
<dbReference type="Gene3D" id="6.10.140.140">
    <property type="match status" value="1"/>
</dbReference>
<evidence type="ECO:0000256" key="3">
    <source>
        <dbReference type="ARBA" id="ARBA00022723"/>
    </source>
</evidence>
<dbReference type="GO" id="GO:0000978">
    <property type="term" value="F:RNA polymerase II cis-regulatory region sequence-specific DNA binding"/>
    <property type="evidence" value="ECO:0007669"/>
    <property type="project" value="TreeGrafter"/>
</dbReference>
<evidence type="ECO:0000259" key="13">
    <source>
        <dbReference type="PROSITE" id="PS50805"/>
    </source>
</evidence>
<dbReference type="FunFam" id="3.30.160.60:FF:002343">
    <property type="entry name" value="Zinc finger protein 33A"/>
    <property type="match status" value="2"/>
</dbReference>
<dbReference type="RefSeq" id="XP_040491483.1">
    <property type="nucleotide sequence ID" value="XM_040635549.1"/>
</dbReference>
<evidence type="ECO:0000256" key="4">
    <source>
        <dbReference type="ARBA" id="ARBA00022737"/>
    </source>
</evidence>
<feature type="domain" description="C2H2-type" evidence="12">
    <location>
        <begin position="252"/>
        <end position="279"/>
    </location>
</feature>
<dbReference type="GO" id="GO:0008270">
    <property type="term" value="F:zinc ion binding"/>
    <property type="evidence" value="ECO:0007669"/>
    <property type="project" value="UniProtKB-KW"/>
</dbReference>
<dbReference type="FunFam" id="3.30.160.60:FF:000017">
    <property type="entry name" value="zinc finger protein 62 homolog"/>
    <property type="match status" value="1"/>
</dbReference>
<comment type="subcellular location">
    <subcellularLocation>
        <location evidence="1">Nucleus</location>
    </subcellularLocation>
</comment>
<feature type="domain" description="C2H2-type" evidence="12">
    <location>
        <begin position="364"/>
        <end position="391"/>
    </location>
</feature>
<protein>
    <submittedName>
        <fullName evidence="15">Zinc finger protein 772-like</fullName>
    </submittedName>
</protein>
<dbReference type="KEGG" id="umr:103668301"/>
<keyword evidence="9" id="KW-0804">Transcription</keyword>
<evidence type="ECO:0000256" key="7">
    <source>
        <dbReference type="ARBA" id="ARBA00023015"/>
    </source>
</evidence>
<dbReference type="GO" id="GO:0001228">
    <property type="term" value="F:DNA-binding transcription activator activity, RNA polymerase II-specific"/>
    <property type="evidence" value="ECO:0007669"/>
    <property type="project" value="TreeGrafter"/>
</dbReference>
<dbReference type="PROSITE" id="PS50805">
    <property type="entry name" value="KRAB"/>
    <property type="match status" value="1"/>
</dbReference>
<sequence>MAEAGAQTDPNRNIVTFEDVCIYFSPEEWELLDEAQKRLYCNVILENFLLVTSLGLAISRYHLIPQLLPVREPGVPANVAIAPAGAGMVQGSHGPCHRVENEGASSQQGVSVKESQVRILSMGPSNQKSHPCNMCDPILKDILHLSGQQGTSLGPQPHPCGSCGRTFWVTVNIDQIPQQQNGEVVPRGKKEEGSVVESYGKHKSEKAFTCKEDEKDFLVSSALVQHHATKDEEKPCSSTQCEEALHSGRKDYKCSECGKAFSTKGKCDRHQAIHSGEKPYKCNGCGKSFVSNSSLQEHQRAHMGSKPNECAECGKSFIRKSHFIQHQRIHSGAKPYECHECGKAFGRKDTLMQHQKTHSGEKPFMCSQCGKAFLRKDALAEHQKSHTKERAYECDTCGKFFSHSSYIKVHKRIHSGARPYVCTECGKAYISHPQLFQHMKVHTAARPMDEVNVGNSLVTNPASSCIRSITPEQSQMCSANVGGPTEDPPTWLGT</sequence>
<reference evidence="15" key="2">
    <citation type="submission" date="2025-08" db="UniProtKB">
        <authorList>
            <consortium name="RefSeq"/>
        </authorList>
    </citation>
    <scope>IDENTIFICATION</scope>
    <source>
        <tissue evidence="15">Whole blood</tissue>
    </source>
</reference>
<dbReference type="InterPro" id="IPR013087">
    <property type="entry name" value="Znf_C2H2_type"/>
</dbReference>
<feature type="domain" description="C2H2-type" evidence="12">
    <location>
        <begin position="336"/>
        <end position="363"/>
    </location>
</feature>
<feature type="domain" description="KRAB" evidence="13">
    <location>
        <begin position="15"/>
        <end position="86"/>
    </location>
</feature>
<feature type="domain" description="C2H2-type" evidence="12">
    <location>
        <begin position="392"/>
        <end position="419"/>
    </location>
</feature>
<keyword evidence="14" id="KW-1185">Reference proteome</keyword>
<reference evidence="14" key="1">
    <citation type="submission" date="2024-06" db="UniProtKB">
        <authorList>
            <consortium name="RefSeq"/>
        </authorList>
    </citation>
    <scope>NUCLEOTIDE SEQUENCE [LARGE SCALE GENOMIC DNA]</scope>
</reference>
<dbReference type="FunFam" id="3.30.160.60:FF:000295">
    <property type="entry name" value="zinc finger protein 19"/>
    <property type="match status" value="1"/>
</dbReference>
<dbReference type="SMART" id="SM00349">
    <property type="entry name" value="KRAB"/>
    <property type="match status" value="1"/>
</dbReference>
<dbReference type="FunFam" id="3.30.160.60:FF:000320">
    <property type="entry name" value="Zinc finger protein 777"/>
    <property type="match status" value="1"/>
</dbReference>
<gene>
    <name evidence="15" type="primary">LOC103668301</name>
</gene>
<evidence type="ECO:0000256" key="9">
    <source>
        <dbReference type="ARBA" id="ARBA00023163"/>
    </source>
</evidence>
<proteinExistence type="inferred from homology"/>